<dbReference type="PROSITE" id="PS00444">
    <property type="entry name" value="POLYPRENYL_SYNTHASE_2"/>
    <property type="match status" value="1"/>
</dbReference>
<keyword evidence="6" id="KW-0414">Isoprene biosynthesis</keyword>
<comment type="cofactor">
    <cofactor evidence="1">
        <name>Mg(2+)</name>
        <dbReference type="ChEBI" id="CHEBI:18420"/>
    </cofactor>
</comment>
<dbReference type="Proteomes" id="UP001596270">
    <property type="component" value="Unassembled WGS sequence"/>
</dbReference>
<dbReference type="CDD" id="cd00685">
    <property type="entry name" value="Trans_IPPS_HT"/>
    <property type="match status" value="1"/>
</dbReference>
<dbReference type="GO" id="GO:0016740">
    <property type="term" value="F:transferase activity"/>
    <property type="evidence" value="ECO:0007669"/>
    <property type="project" value="UniProtKB-KW"/>
</dbReference>
<evidence type="ECO:0000256" key="6">
    <source>
        <dbReference type="ARBA" id="ARBA00023229"/>
    </source>
</evidence>
<sequence length="309" mass="32632">MNAPEKLTLFTLADWSAQQLARIEQALSRWVACPNDAPAPAGLGDAMRYAVLDGGKRLRPLLVLAACEAVNGNPHAALRSACAVELIHAYSLVHDDMPCMDNDVLRRGKPTVHVKFGEAQALLAGDALQALAFEFLTPDDETVDAATQARLCRMLAQAAGFQGMAGGQAIDLASVGMPLTSEQLHEMHRLKTGALLQASVMMGASCGAPSLPVQHALRDYGSAIGLAFQVVDDILDVTADSATLGKTAGKDAAQDKPTFVSLMGLDASKAYAQELLARALASLDRLEADGLHNTSALRALADMLVNRQH</sequence>
<dbReference type="NCBIfam" id="NF045485">
    <property type="entry name" value="FPPsyn"/>
    <property type="match status" value="1"/>
</dbReference>
<dbReference type="RefSeq" id="WP_371438024.1">
    <property type="nucleotide sequence ID" value="NZ_JBHSRS010000083.1"/>
</dbReference>
<dbReference type="PANTHER" id="PTHR43281:SF1">
    <property type="entry name" value="FARNESYL DIPHOSPHATE SYNTHASE"/>
    <property type="match status" value="1"/>
</dbReference>
<comment type="similarity">
    <text evidence="2 7">Belongs to the FPP/GGPP synthase family.</text>
</comment>
<reference evidence="9" key="1">
    <citation type="journal article" date="2019" name="Int. J. Syst. Evol. Microbiol.">
        <title>The Global Catalogue of Microorganisms (GCM) 10K type strain sequencing project: providing services to taxonomists for standard genome sequencing and annotation.</title>
        <authorList>
            <consortium name="The Broad Institute Genomics Platform"/>
            <consortium name="The Broad Institute Genome Sequencing Center for Infectious Disease"/>
            <person name="Wu L."/>
            <person name="Ma J."/>
        </authorList>
    </citation>
    <scope>NUCLEOTIDE SEQUENCE [LARGE SCALE GENOMIC DNA]</scope>
    <source>
        <strain evidence="9">CCUG 39402</strain>
    </source>
</reference>
<dbReference type="Pfam" id="PF00348">
    <property type="entry name" value="polyprenyl_synt"/>
    <property type="match status" value="1"/>
</dbReference>
<comment type="caution">
    <text evidence="8">The sequence shown here is derived from an EMBL/GenBank/DDBJ whole genome shotgun (WGS) entry which is preliminary data.</text>
</comment>
<evidence type="ECO:0000256" key="2">
    <source>
        <dbReference type="ARBA" id="ARBA00006706"/>
    </source>
</evidence>
<name>A0ABW1U384_9BURK</name>
<evidence type="ECO:0000256" key="1">
    <source>
        <dbReference type="ARBA" id="ARBA00001946"/>
    </source>
</evidence>
<organism evidence="8 9">
    <name type="scientific">Polaromonas aquatica</name>
    <dbReference type="NCBI Taxonomy" id="332657"/>
    <lineage>
        <taxon>Bacteria</taxon>
        <taxon>Pseudomonadati</taxon>
        <taxon>Pseudomonadota</taxon>
        <taxon>Betaproteobacteria</taxon>
        <taxon>Burkholderiales</taxon>
        <taxon>Comamonadaceae</taxon>
        <taxon>Polaromonas</taxon>
    </lineage>
</organism>
<protein>
    <submittedName>
        <fullName evidence="8">Polyprenyl synthetase family protein</fullName>
        <ecNumber evidence="8">2.5.1.-</ecNumber>
    </submittedName>
</protein>
<evidence type="ECO:0000256" key="5">
    <source>
        <dbReference type="ARBA" id="ARBA00022842"/>
    </source>
</evidence>
<evidence type="ECO:0000256" key="7">
    <source>
        <dbReference type="RuleBase" id="RU004466"/>
    </source>
</evidence>
<dbReference type="SUPFAM" id="SSF48576">
    <property type="entry name" value="Terpenoid synthases"/>
    <property type="match status" value="1"/>
</dbReference>
<evidence type="ECO:0000256" key="3">
    <source>
        <dbReference type="ARBA" id="ARBA00022679"/>
    </source>
</evidence>
<dbReference type="PANTHER" id="PTHR43281">
    <property type="entry name" value="FARNESYL DIPHOSPHATE SYNTHASE"/>
    <property type="match status" value="1"/>
</dbReference>
<proteinExistence type="inferred from homology"/>
<dbReference type="EMBL" id="JBHSRS010000083">
    <property type="protein sequence ID" value="MFC6283397.1"/>
    <property type="molecule type" value="Genomic_DNA"/>
</dbReference>
<dbReference type="SFLD" id="SFLDS00005">
    <property type="entry name" value="Isoprenoid_Synthase_Type_I"/>
    <property type="match status" value="1"/>
</dbReference>
<dbReference type="InterPro" id="IPR053378">
    <property type="entry name" value="Prenyl_diphosphate_synthase"/>
</dbReference>
<keyword evidence="4" id="KW-0479">Metal-binding</keyword>
<evidence type="ECO:0000256" key="4">
    <source>
        <dbReference type="ARBA" id="ARBA00022723"/>
    </source>
</evidence>
<dbReference type="PROSITE" id="PS00723">
    <property type="entry name" value="POLYPRENYL_SYNTHASE_1"/>
    <property type="match status" value="1"/>
</dbReference>
<keyword evidence="3 7" id="KW-0808">Transferase</keyword>
<dbReference type="InterPro" id="IPR008949">
    <property type="entry name" value="Isoprenoid_synthase_dom_sf"/>
</dbReference>
<keyword evidence="5" id="KW-0460">Magnesium</keyword>
<dbReference type="InterPro" id="IPR033749">
    <property type="entry name" value="Polyprenyl_synt_CS"/>
</dbReference>
<dbReference type="SFLD" id="SFLDG01017">
    <property type="entry name" value="Polyprenyl_Transferase_Like"/>
    <property type="match status" value="1"/>
</dbReference>
<dbReference type="InterPro" id="IPR000092">
    <property type="entry name" value="Polyprenyl_synt"/>
</dbReference>
<accession>A0ABW1U384</accession>
<evidence type="ECO:0000313" key="9">
    <source>
        <dbReference type="Proteomes" id="UP001596270"/>
    </source>
</evidence>
<evidence type="ECO:0000313" key="8">
    <source>
        <dbReference type="EMBL" id="MFC6283397.1"/>
    </source>
</evidence>
<dbReference type="Gene3D" id="1.10.600.10">
    <property type="entry name" value="Farnesyl Diphosphate Synthase"/>
    <property type="match status" value="1"/>
</dbReference>
<dbReference type="EC" id="2.5.1.-" evidence="8"/>
<keyword evidence="9" id="KW-1185">Reference proteome</keyword>
<gene>
    <name evidence="8" type="ORF">ACFQND_19395</name>
</gene>